<dbReference type="RefSeq" id="WP_111490885.1">
    <property type="nucleotide sequence ID" value="NZ_CP031264.1"/>
</dbReference>
<sequence length="116" mass="12167">MALNLDTKPPTVRSSDGIDGFQVLYPNLDAQGATAFGTAGDLLFQHPALAPYTGSGTPSRQACAELLQSQAVQMLRVEEGDRLCVETSAGRIAFIVFGKFTSGAFLGTATVWEAVG</sequence>
<evidence type="ECO:0000313" key="2">
    <source>
        <dbReference type="Proteomes" id="UP000249340"/>
    </source>
</evidence>
<dbReference type="AlphaFoldDB" id="A0A345SWQ2"/>
<evidence type="ECO:0000313" key="1">
    <source>
        <dbReference type="EMBL" id="AXI78157.1"/>
    </source>
</evidence>
<dbReference type="OrthoDB" id="4172220at2"/>
<organism evidence="1 2">
    <name type="scientific">Peterkaempfera bronchialis</name>
    <dbReference type="NCBI Taxonomy" id="2126346"/>
    <lineage>
        <taxon>Bacteria</taxon>
        <taxon>Bacillati</taxon>
        <taxon>Actinomycetota</taxon>
        <taxon>Actinomycetes</taxon>
        <taxon>Kitasatosporales</taxon>
        <taxon>Streptomycetaceae</taxon>
        <taxon>Peterkaempfera</taxon>
    </lineage>
</organism>
<dbReference type="Proteomes" id="UP000249340">
    <property type="component" value="Chromosome"/>
</dbReference>
<accession>A0A345SWQ2</accession>
<gene>
    <name evidence="1" type="ORF">C7M71_012600</name>
</gene>
<name>A0A345SWQ2_9ACTN</name>
<proteinExistence type="predicted"/>
<dbReference type="EMBL" id="CP031264">
    <property type="protein sequence ID" value="AXI78157.1"/>
    <property type="molecule type" value="Genomic_DNA"/>
</dbReference>
<keyword evidence="2" id="KW-1185">Reference proteome</keyword>
<dbReference type="KEGG" id="stri:C7M71_012600"/>
<protein>
    <submittedName>
        <fullName evidence="1">Uncharacterized protein</fullName>
    </submittedName>
</protein>
<reference evidence="2" key="1">
    <citation type="submission" date="2018-07" db="EMBL/GenBank/DDBJ databases">
        <title>Streptacidiphilus bronchialis DSM 106435 chromosome.</title>
        <authorList>
            <person name="Batra D."/>
            <person name="Gulvik C.A."/>
        </authorList>
    </citation>
    <scope>NUCLEOTIDE SEQUENCE [LARGE SCALE GENOMIC DNA]</scope>
    <source>
        <strain evidence="2">DSM 106435</strain>
    </source>
</reference>